<dbReference type="SUPFAM" id="SSF47413">
    <property type="entry name" value="lambda repressor-like DNA-binding domains"/>
    <property type="match status" value="1"/>
</dbReference>
<dbReference type="PANTHER" id="PTHR30146">
    <property type="entry name" value="LACI-RELATED TRANSCRIPTIONAL REPRESSOR"/>
    <property type="match status" value="1"/>
</dbReference>
<evidence type="ECO:0000313" key="6">
    <source>
        <dbReference type="EMBL" id="AMY24275.1"/>
    </source>
</evidence>
<keyword evidence="7" id="KW-1185">Reference proteome</keyword>
<keyword evidence="1" id="KW-0805">Transcription regulation</keyword>
<organism evidence="6 7">
    <name type="scientific">Rhodococcoides fascians</name>
    <name type="common">Rhodococcus fascians</name>
    <dbReference type="NCBI Taxonomy" id="1828"/>
    <lineage>
        <taxon>Bacteria</taxon>
        <taxon>Bacillati</taxon>
        <taxon>Actinomycetota</taxon>
        <taxon>Actinomycetes</taxon>
        <taxon>Mycobacteriales</taxon>
        <taxon>Nocardiaceae</taxon>
        <taxon>Rhodococcoides</taxon>
    </lineage>
</organism>
<dbReference type="KEGG" id="rhs:A3Q41_02984"/>
<proteinExistence type="predicted"/>
<evidence type="ECO:0000256" key="1">
    <source>
        <dbReference type="ARBA" id="ARBA00023015"/>
    </source>
</evidence>
<dbReference type="PROSITE" id="PS50932">
    <property type="entry name" value="HTH_LACI_2"/>
    <property type="match status" value="1"/>
</dbReference>
<gene>
    <name evidence="6" type="primary">lacI_2</name>
    <name evidence="6" type="ORF">A3Q41_02984</name>
</gene>
<dbReference type="SMART" id="SM00354">
    <property type="entry name" value="HTH_LACI"/>
    <property type="match status" value="1"/>
</dbReference>
<accession>A0A143QM87</accession>
<evidence type="ECO:0000313" key="7">
    <source>
        <dbReference type="Proteomes" id="UP000076038"/>
    </source>
</evidence>
<keyword evidence="2" id="KW-0238">DNA-binding</keyword>
<dbReference type="GO" id="GO:0003700">
    <property type="term" value="F:DNA-binding transcription factor activity"/>
    <property type="evidence" value="ECO:0007669"/>
    <property type="project" value="TreeGrafter"/>
</dbReference>
<name>A0A143QM87_RHOFA</name>
<dbReference type="GO" id="GO:0000976">
    <property type="term" value="F:transcription cis-regulatory region binding"/>
    <property type="evidence" value="ECO:0007669"/>
    <property type="project" value="TreeGrafter"/>
</dbReference>
<feature type="compositionally biased region" description="Low complexity" evidence="4">
    <location>
        <begin position="331"/>
        <end position="345"/>
    </location>
</feature>
<dbReference type="PANTHER" id="PTHR30146:SF109">
    <property type="entry name" value="HTH-TYPE TRANSCRIPTIONAL REGULATOR GALS"/>
    <property type="match status" value="1"/>
</dbReference>
<dbReference type="SUPFAM" id="SSF53822">
    <property type="entry name" value="Periplasmic binding protein-like I"/>
    <property type="match status" value="1"/>
</dbReference>
<dbReference type="AlphaFoldDB" id="A0A143QM87"/>
<keyword evidence="3" id="KW-0804">Transcription</keyword>
<dbReference type="CDD" id="cd01392">
    <property type="entry name" value="HTH_LacI"/>
    <property type="match status" value="1"/>
</dbReference>
<dbReference type="PROSITE" id="PS00356">
    <property type="entry name" value="HTH_LACI_1"/>
    <property type="match status" value="1"/>
</dbReference>
<dbReference type="PATRIC" id="fig|1653479.3.peg.3020"/>
<feature type="domain" description="HTH lacI-type" evidence="5">
    <location>
        <begin position="11"/>
        <end position="65"/>
    </location>
</feature>
<evidence type="ECO:0000256" key="2">
    <source>
        <dbReference type="ARBA" id="ARBA00023125"/>
    </source>
</evidence>
<reference evidence="6 7" key="1">
    <citation type="journal article" date="2016" name="Genome Announc.">
        <title>Complete Genome and Plasmid Sequences for Rhodococcus fascians D188 and Draft Sequences for Rhodococcus Isolates PBTS 1 and PBTS 2.</title>
        <authorList>
            <person name="Stamler R.A."/>
            <person name="Vereecke D."/>
            <person name="Zhang Y."/>
            <person name="Schilkey F."/>
            <person name="Devitt N."/>
            <person name="Randall J.J."/>
        </authorList>
    </citation>
    <scope>NUCLEOTIDE SEQUENCE [LARGE SCALE GENOMIC DNA]</scope>
    <source>
        <strain evidence="6 7">PBTS2</strain>
    </source>
</reference>
<sequence length="353" mass="37611">MTNTGIDGKAPVMTDVARLAGVSHQTVSRVINGQNNLRPETRDRVQNAIDQLGYRPNRAARALVTKRSASIGIIGSKGGFWGPSTTHRTVQSAARDAGFSVSAVSLATLTHDELVGALHHLHDQGVEGIVLIAATDDAVAAARSEESVVPVVVVEGDPTTSTWTVGIDQVGGARLATRHLIEAGHERIVHLSGPQGWTESRGREQGWQDALDESGLAWTPVLRGDWSARSGYENGLRLAEDHTVTAAFCANDQMALGLLRAFHESGRRVPEDFAVVGFDDIPEAAFLIPPLTTVRQDFTEVGRRAIDVLRAALDNTAAPEASIDPELVVRSSSTTAPKPTTTVAPQQGESHVQ</sequence>
<dbReference type="InterPro" id="IPR028082">
    <property type="entry name" value="Peripla_BP_I"/>
</dbReference>
<protein>
    <submittedName>
        <fullName evidence="6">Lactose operon repressor</fullName>
    </submittedName>
</protein>
<dbReference type="Pfam" id="PF00356">
    <property type="entry name" value="LacI"/>
    <property type="match status" value="1"/>
</dbReference>
<dbReference type="Proteomes" id="UP000076038">
    <property type="component" value="Chromosome"/>
</dbReference>
<reference evidence="7" key="2">
    <citation type="submission" date="2016-04" db="EMBL/GenBank/DDBJ databases">
        <title>Complete Genome and Plasmid Sequences for Rhodococcus fascians D188 and Draft Sequences for Rhodococcus spp. Isolates PBTS 1 and PBTS 2.</title>
        <authorList>
            <person name="Stamer R."/>
            <person name="Vereecke D."/>
            <person name="Zhang Y."/>
            <person name="Schilkey F."/>
            <person name="Devitt N."/>
            <person name="Randall J."/>
        </authorList>
    </citation>
    <scope>NUCLEOTIDE SEQUENCE [LARGE SCALE GENOMIC DNA]</scope>
    <source>
        <strain evidence="7">PBTS2</strain>
    </source>
</reference>
<dbReference type="InterPro" id="IPR046335">
    <property type="entry name" value="LacI/GalR-like_sensor"/>
</dbReference>
<dbReference type="CDD" id="cd01574">
    <property type="entry name" value="PBP1_LacI"/>
    <property type="match status" value="1"/>
</dbReference>
<evidence type="ECO:0000256" key="4">
    <source>
        <dbReference type="SAM" id="MobiDB-lite"/>
    </source>
</evidence>
<dbReference type="EMBL" id="CP015220">
    <property type="protein sequence ID" value="AMY24275.1"/>
    <property type="molecule type" value="Genomic_DNA"/>
</dbReference>
<dbReference type="Gene3D" id="3.40.50.2300">
    <property type="match status" value="2"/>
</dbReference>
<dbReference type="InterPro" id="IPR010982">
    <property type="entry name" value="Lambda_DNA-bd_dom_sf"/>
</dbReference>
<feature type="region of interest" description="Disordered" evidence="4">
    <location>
        <begin position="324"/>
        <end position="353"/>
    </location>
</feature>
<evidence type="ECO:0000256" key="3">
    <source>
        <dbReference type="ARBA" id="ARBA00023163"/>
    </source>
</evidence>
<dbReference type="InterPro" id="IPR000843">
    <property type="entry name" value="HTH_LacI"/>
</dbReference>
<dbReference type="Gene3D" id="1.10.260.40">
    <property type="entry name" value="lambda repressor-like DNA-binding domains"/>
    <property type="match status" value="1"/>
</dbReference>
<dbReference type="RefSeq" id="WP_228139176.1">
    <property type="nucleotide sequence ID" value="NZ_CP015220.1"/>
</dbReference>
<dbReference type="Pfam" id="PF13377">
    <property type="entry name" value="Peripla_BP_3"/>
    <property type="match status" value="1"/>
</dbReference>
<evidence type="ECO:0000259" key="5">
    <source>
        <dbReference type="PROSITE" id="PS50932"/>
    </source>
</evidence>